<evidence type="ECO:0000256" key="4">
    <source>
        <dbReference type="ARBA" id="ARBA00023136"/>
    </source>
</evidence>
<gene>
    <name evidence="8" type="ORF">ACFSYJ_34975</name>
</gene>
<dbReference type="EMBL" id="JBHUKU010000022">
    <property type="protein sequence ID" value="MFD2463864.1"/>
    <property type="molecule type" value="Genomic_DNA"/>
</dbReference>
<evidence type="ECO:0000256" key="6">
    <source>
        <dbReference type="SAM" id="Phobius"/>
    </source>
</evidence>
<reference evidence="9" key="1">
    <citation type="journal article" date="2019" name="Int. J. Syst. Evol. Microbiol.">
        <title>The Global Catalogue of Microorganisms (GCM) 10K type strain sequencing project: providing services to taxonomists for standard genome sequencing and annotation.</title>
        <authorList>
            <consortium name="The Broad Institute Genomics Platform"/>
            <consortium name="The Broad Institute Genome Sequencing Center for Infectious Disease"/>
            <person name="Wu L."/>
            <person name="Ma J."/>
        </authorList>
    </citation>
    <scope>NUCLEOTIDE SEQUENCE [LARGE SCALE GENOMIC DNA]</scope>
    <source>
        <strain evidence="9">CGMCC 4.7643</strain>
    </source>
</reference>
<keyword evidence="2 6" id="KW-0812">Transmembrane</keyword>
<dbReference type="Proteomes" id="UP001597419">
    <property type="component" value="Unassembled WGS sequence"/>
</dbReference>
<dbReference type="CDD" id="cd17353">
    <property type="entry name" value="MFS_OFA_like"/>
    <property type="match status" value="1"/>
</dbReference>
<feature type="transmembrane region" description="Helical" evidence="6">
    <location>
        <begin position="12"/>
        <end position="32"/>
    </location>
</feature>
<dbReference type="PANTHER" id="PTHR11360:SF304">
    <property type="entry name" value="MFS DOMAIN-CONTAINING PROTEIN"/>
    <property type="match status" value="1"/>
</dbReference>
<dbReference type="Pfam" id="PF07690">
    <property type="entry name" value="MFS_1"/>
    <property type="match status" value="1"/>
</dbReference>
<evidence type="ECO:0000313" key="9">
    <source>
        <dbReference type="Proteomes" id="UP001597419"/>
    </source>
</evidence>
<feature type="transmembrane region" description="Helical" evidence="6">
    <location>
        <begin position="52"/>
        <end position="71"/>
    </location>
</feature>
<feature type="transmembrane region" description="Helical" evidence="6">
    <location>
        <begin position="270"/>
        <end position="293"/>
    </location>
</feature>
<comment type="subcellular location">
    <subcellularLocation>
        <location evidence="1">Cell membrane</location>
        <topology evidence="1">Multi-pass membrane protein</topology>
    </subcellularLocation>
</comment>
<dbReference type="RefSeq" id="WP_345386288.1">
    <property type="nucleotide sequence ID" value="NZ_BAABHG010000001.1"/>
</dbReference>
<feature type="transmembrane region" description="Helical" evidence="6">
    <location>
        <begin position="395"/>
        <end position="415"/>
    </location>
</feature>
<dbReference type="InterPro" id="IPR011701">
    <property type="entry name" value="MFS"/>
</dbReference>
<feature type="transmembrane region" description="Helical" evidence="6">
    <location>
        <begin position="172"/>
        <end position="192"/>
    </location>
</feature>
<proteinExistence type="predicted"/>
<feature type="transmembrane region" description="Helical" evidence="6">
    <location>
        <begin position="237"/>
        <end position="258"/>
    </location>
</feature>
<feature type="domain" description="Major facilitator superfamily (MFS) profile" evidence="7">
    <location>
        <begin position="1"/>
        <end position="420"/>
    </location>
</feature>
<sequence>MGESPHDIMGRSRAWMVWLPWIAMMAVSVFEYGFGAVEETLETKYHWSTAEAFWVAGVWAALQAAVAFPAGRLRERNIVSARAAMLAGALCCGIGLISIAHSGNLIVAFLGYSVLGGTGAGLVYATCVNMVGKWYPEKRGARTGFVNGGFAYGTLPFLAIFAAFLTKDNYRPILDLIAGYIVVVVGACGFLFKDPPKSWWPAEVDPVAWGRNRAKRTGLAKNPPAVRQYTPMEAIRTGMLPLMWVCMVSIGVVSLFGINFMVDFAKKSDFGALVAASAAGVLAVVNGTGRAAVGWASDRIGRKPTLVLVLLIAAVAQFGLLWAGNTHNGALFMVFAFLVGFGGGAFYPLFAALVPDYFGENNNASNYGLLYSAKLVGGIGGGGIAAWVVGGVGYTGAWILAGCMCLFSALLACFLRQPGRGRETSGASSPPVAPAEVPPRRKVATATGRK</sequence>
<organism evidence="8 9">
    <name type="scientific">Amycolatopsis samaneae</name>
    <dbReference type="NCBI Taxonomy" id="664691"/>
    <lineage>
        <taxon>Bacteria</taxon>
        <taxon>Bacillati</taxon>
        <taxon>Actinomycetota</taxon>
        <taxon>Actinomycetes</taxon>
        <taxon>Pseudonocardiales</taxon>
        <taxon>Pseudonocardiaceae</taxon>
        <taxon>Amycolatopsis</taxon>
    </lineage>
</organism>
<feature type="transmembrane region" description="Helical" evidence="6">
    <location>
        <begin position="83"/>
        <end position="100"/>
    </location>
</feature>
<evidence type="ECO:0000256" key="1">
    <source>
        <dbReference type="ARBA" id="ARBA00004651"/>
    </source>
</evidence>
<keyword evidence="9" id="KW-1185">Reference proteome</keyword>
<feature type="transmembrane region" description="Helical" evidence="6">
    <location>
        <begin position="144"/>
        <end position="166"/>
    </location>
</feature>
<feature type="transmembrane region" description="Helical" evidence="6">
    <location>
        <begin position="305"/>
        <end position="324"/>
    </location>
</feature>
<feature type="transmembrane region" description="Helical" evidence="6">
    <location>
        <begin position="330"/>
        <end position="355"/>
    </location>
</feature>
<evidence type="ECO:0000313" key="8">
    <source>
        <dbReference type="EMBL" id="MFD2463864.1"/>
    </source>
</evidence>
<dbReference type="SUPFAM" id="SSF103473">
    <property type="entry name" value="MFS general substrate transporter"/>
    <property type="match status" value="1"/>
</dbReference>
<evidence type="ECO:0000256" key="3">
    <source>
        <dbReference type="ARBA" id="ARBA00022989"/>
    </source>
</evidence>
<keyword evidence="4 6" id="KW-0472">Membrane</keyword>
<protein>
    <submittedName>
        <fullName evidence="8">OFA family MFS transporter</fullName>
    </submittedName>
</protein>
<dbReference type="Gene3D" id="1.20.1250.20">
    <property type="entry name" value="MFS general substrate transporter like domains"/>
    <property type="match status" value="2"/>
</dbReference>
<evidence type="ECO:0000259" key="7">
    <source>
        <dbReference type="PROSITE" id="PS50850"/>
    </source>
</evidence>
<keyword evidence="3 6" id="KW-1133">Transmembrane helix</keyword>
<dbReference type="PANTHER" id="PTHR11360">
    <property type="entry name" value="MONOCARBOXYLATE TRANSPORTER"/>
    <property type="match status" value="1"/>
</dbReference>
<feature type="transmembrane region" description="Helical" evidence="6">
    <location>
        <begin position="367"/>
        <end position="389"/>
    </location>
</feature>
<dbReference type="InterPro" id="IPR050327">
    <property type="entry name" value="Proton-linked_MCT"/>
</dbReference>
<evidence type="ECO:0000256" key="5">
    <source>
        <dbReference type="SAM" id="MobiDB-lite"/>
    </source>
</evidence>
<comment type="caution">
    <text evidence="8">The sequence shown here is derived from an EMBL/GenBank/DDBJ whole genome shotgun (WGS) entry which is preliminary data.</text>
</comment>
<dbReference type="InterPro" id="IPR020846">
    <property type="entry name" value="MFS_dom"/>
</dbReference>
<evidence type="ECO:0000256" key="2">
    <source>
        <dbReference type="ARBA" id="ARBA00022692"/>
    </source>
</evidence>
<dbReference type="InterPro" id="IPR036259">
    <property type="entry name" value="MFS_trans_sf"/>
</dbReference>
<feature type="compositionally biased region" description="Basic residues" evidence="5">
    <location>
        <begin position="440"/>
        <end position="450"/>
    </location>
</feature>
<feature type="region of interest" description="Disordered" evidence="5">
    <location>
        <begin position="421"/>
        <end position="450"/>
    </location>
</feature>
<dbReference type="PROSITE" id="PS50850">
    <property type="entry name" value="MFS"/>
    <property type="match status" value="1"/>
</dbReference>
<name>A0ABW5GST2_9PSEU</name>
<accession>A0ABW5GST2</accession>
<feature type="transmembrane region" description="Helical" evidence="6">
    <location>
        <begin position="106"/>
        <end position="132"/>
    </location>
</feature>